<evidence type="ECO:0000259" key="2">
    <source>
        <dbReference type="Pfam" id="PF23536"/>
    </source>
</evidence>
<evidence type="ECO:0000313" key="4">
    <source>
        <dbReference type="Proteomes" id="UP000316665"/>
    </source>
</evidence>
<name>A0A4Y6RBH5_9BURK</name>
<dbReference type="Pfam" id="PF06586">
    <property type="entry name" value="TraK_N"/>
    <property type="match status" value="1"/>
</dbReference>
<gene>
    <name evidence="3" type="ORF">FJQ89_07280</name>
</gene>
<evidence type="ECO:0000259" key="1">
    <source>
        <dbReference type="Pfam" id="PF06586"/>
    </source>
</evidence>
<dbReference type="Proteomes" id="UP000316665">
    <property type="component" value="Chromosome"/>
</dbReference>
<proteinExistence type="predicted"/>
<evidence type="ECO:0000313" key="3">
    <source>
        <dbReference type="EMBL" id="QDG70239.1"/>
    </source>
</evidence>
<dbReference type="RefSeq" id="WP_141169669.1">
    <property type="nucleotide sequence ID" value="NZ_CP041185.1"/>
</dbReference>
<dbReference type="InterPro" id="IPR010563">
    <property type="entry name" value="TraK_N"/>
</dbReference>
<reference evidence="3 4" key="1">
    <citation type="submission" date="2019-06" db="EMBL/GenBank/DDBJ databases">
        <title>Complete genome sequence of Janthinobacterium sp. SNU WT3 isolated from diseased rainbow trout.</title>
        <authorList>
            <person name="Oh W.T."/>
            <person name="Park S.C."/>
        </authorList>
    </citation>
    <scope>NUCLEOTIDE SEQUENCE [LARGE SCALE GENOMIC DNA]</scope>
    <source>
        <strain evidence="3 4">SNU WT3</strain>
    </source>
</reference>
<dbReference type="OrthoDB" id="8700053at2"/>
<organism evidence="3 4">
    <name type="scientific">Janthinobacterium tructae</name>
    <dbReference type="NCBI Taxonomy" id="2590869"/>
    <lineage>
        <taxon>Bacteria</taxon>
        <taxon>Pseudomonadati</taxon>
        <taxon>Pseudomonadota</taxon>
        <taxon>Betaproteobacteria</taxon>
        <taxon>Burkholderiales</taxon>
        <taxon>Oxalobacteraceae</taxon>
        <taxon>Janthinobacterium</taxon>
    </lineage>
</organism>
<dbReference type="InterPro" id="IPR055397">
    <property type="entry name" value="TraK_C"/>
</dbReference>
<feature type="domain" description="TraK C-terminal" evidence="2">
    <location>
        <begin position="160"/>
        <end position="265"/>
    </location>
</feature>
<dbReference type="Pfam" id="PF23536">
    <property type="entry name" value="TraK_C"/>
    <property type="match status" value="1"/>
</dbReference>
<accession>A0A4Y6RBH5</accession>
<keyword evidence="4" id="KW-1185">Reference proteome</keyword>
<protein>
    <submittedName>
        <fullName evidence="3">Conjugal transfer pilus assembly protein TraK</fullName>
    </submittedName>
</protein>
<dbReference type="EMBL" id="CP041185">
    <property type="protein sequence ID" value="QDG70239.1"/>
    <property type="molecule type" value="Genomic_DNA"/>
</dbReference>
<feature type="domain" description="TraK N-terminal" evidence="1">
    <location>
        <begin position="27"/>
        <end position="146"/>
    </location>
</feature>
<dbReference type="AlphaFoldDB" id="A0A4Y6RBH5"/>
<dbReference type="KEGG" id="jas:FJQ89_07280"/>
<sequence length="268" mass="28836">MENRILPLAWLLLGLVELPAWAVQTREVRDGATIEAVIAAHEPTRIRIEGGKIIDVVGNIYSSSNCAPKPTDASLPVAPGAVTAVNPGGQLSLACDLAKGEIYIQPVGTAAKPINLFISSATATYTLRLNRAEVPADTIVISDKSARRQVKAANASGAAPARSATFVRSLKSMLMFMASEQVPDDVRVEERDEARMLWAEAEMKLIRQFEGRGLIGETYALSNISGAPLVLAEQEFDRDDGDVLAVAIDNLNLRPNESTRVYVIRAGE</sequence>